<comment type="caution">
    <text evidence="4">The sequence shown here is derived from an EMBL/GenBank/DDBJ whole genome shotgun (WGS) entry which is preliminary data.</text>
</comment>
<dbReference type="PRINTS" id="PR00081">
    <property type="entry name" value="GDHRDH"/>
</dbReference>
<evidence type="ECO:0000256" key="2">
    <source>
        <dbReference type="ARBA" id="ARBA00023002"/>
    </source>
</evidence>
<dbReference type="SUPFAM" id="SSF51735">
    <property type="entry name" value="NAD(P)-binding Rossmann-fold domains"/>
    <property type="match status" value="1"/>
</dbReference>
<dbReference type="InterPro" id="IPR036291">
    <property type="entry name" value="NAD(P)-bd_dom_sf"/>
</dbReference>
<accession>A0A2W5FEE7</accession>
<evidence type="ECO:0000256" key="3">
    <source>
        <dbReference type="RuleBase" id="RU000363"/>
    </source>
</evidence>
<proteinExistence type="inferred from homology"/>
<dbReference type="InterPro" id="IPR002347">
    <property type="entry name" value="SDR_fam"/>
</dbReference>
<dbReference type="NCBIfam" id="NF006114">
    <property type="entry name" value="PRK08263.1"/>
    <property type="match status" value="1"/>
</dbReference>
<dbReference type="AlphaFoldDB" id="A0A2W5FEE7"/>
<reference evidence="4 5" key="1">
    <citation type="submission" date="2017-08" db="EMBL/GenBank/DDBJ databases">
        <title>Infants hospitalized years apart are colonized by the same room-sourced microbial strains.</title>
        <authorList>
            <person name="Brooks B."/>
            <person name="Olm M.R."/>
            <person name="Firek B.A."/>
            <person name="Baker R."/>
            <person name="Thomas B.C."/>
            <person name="Morowitz M.J."/>
            <person name="Banfield J.F."/>
        </authorList>
    </citation>
    <scope>NUCLEOTIDE SEQUENCE [LARGE SCALE GENOMIC DNA]</scope>
    <source>
        <strain evidence="4">S2_009_000_R2_73</strain>
    </source>
</reference>
<organism evidence="4 5">
    <name type="scientific">Agrobacterium fabrum</name>
    <dbReference type="NCBI Taxonomy" id="1176649"/>
    <lineage>
        <taxon>Bacteria</taxon>
        <taxon>Pseudomonadati</taxon>
        <taxon>Pseudomonadota</taxon>
        <taxon>Alphaproteobacteria</taxon>
        <taxon>Hyphomicrobiales</taxon>
        <taxon>Rhizobiaceae</taxon>
        <taxon>Rhizobium/Agrobacterium group</taxon>
        <taxon>Agrobacterium</taxon>
        <taxon>Agrobacterium tumefaciens complex</taxon>
    </lineage>
</organism>
<protein>
    <submittedName>
        <fullName evidence="4">Short-chain dehydrogenase/reductase</fullName>
    </submittedName>
</protein>
<sequence length="272" mass="28863">MNEKIWFITGASRGLGYVWAQAALARGDKVAACVRNKAALASLIETYGSALLPIELDVRSQGDVKAAVDIAVATFGRLDVVISNAGYAVFGTIEETGEDNARAQFDANFFGTLWVIQAAVPHLRNQGGGHILITSSLAGIITFPTAGVYNASKWAVEGLGETLASEVAEFGIKVTLIEPGGYDTDWRGNSSVHLVQMKEYNGLRDRLRTATASRKLGNPAATAGAVLSVVDAASPPLRLFLGEAPLGIVRKQYVDRLATWEAWADVSRGAQG</sequence>
<evidence type="ECO:0000256" key="1">
    <source>
        <dbReference type="ARBA" id="ARBA00006484"/>
    </source>
</evidence>
<dbReference type="EMBL" id="QFOL01000001">
    <property type="protein sequence ID" value="PZP54411.1"/>
    <property type="molecule type" value="Genomic_DNA"/>
</dbReference>
<dbReference type="Proteomes" id="UP000249769">
    <property type="component" value="Unassembled WGS sequence"/>
</dbReference>
<comment type="similarity">
    <text evidence="1 3">Belongs to the short-chain dehydrogenases/reductases (SDR) family.</text>
</comment>
<dbReference type="Gene3D" id="3.40.50.720">
    <property type="entry name" value="NAD(P)-binding Rossmann-like Domain"/>
    <property type="match status" value="1"/>
</dbReference>
<keyword evidence="2" id="KW-0560">Oxidoreductase</keyword>
<dbReference type="GO" id="GO:0016491">
    <property type="term" value="F:oxidoreductase activity"/>
    <property type="evidence" value="ECO:0007669"/>
    <property type="project" value="UniProtKB-KW"/>
</dbReference>
<dbReference type="InterPro" id="IPR051911">
    <property type="entry name" value="SDR_oxidoreductase"/>
</dbReference>
<dbReference type="Pfam" id="PF00106">
    <property type="entry name" value="adh_short"/>
    <property type="match status" value="1"/>
</dbReference>
<dbReference type="InterPro" id="IPR020904">
    <property type="entry name" value="Sc_DH/Rdtase_CS"/>
</dbReference>
<evidence type="ECO:0000313" key="5">
    <source>
        <dbReference type="Proteomes" id="UP000249769"/>
    </source>
</evidence>
<dbReference type="CDD" id="cd05374">
    <property type="entry name" value="17beta-HSD-like_SDR_c"/>
    <property type="match status" value="1"/>
</dbReference>
<dbReference type="PANTHER" id="PTHR43976">
    <property type="entry name" value="SHORT CHAIN DEHYDROGENASE"/>
    <property type="match status" value="1"/>
</dbReference>
<gene>
    <name evidence="4" type="ORF">DI595_00430</name>
</gene>
<evidence type="ECO:0000313" key="4">
    <source>
        <dbReference type="EMBL" id="PZP54411.1"/>
    </source>
</evidence>
<dbReference type="PANTHER" id="PTHR43976:SF16">
    <property type="entry name" value="SHORT-CHAIN DEHYDROGENASE_REDUCTASE FAMILY PROTEIN"/>
    <property type="match status" value="1"/>
</dbReference>
<dbReference type="PRINTS" id="PR00080">
    <property type="entry name" value="SDRFAMILY"/>
</dbReference>
<name>A0A2W5FEE7_9HYPH</name>
<dbReference type="PROSITE" id="PS00061">
    <property type="entry name" value="ADH_SHORT"/>
    <property type="match status" value="1"/>
</dbReference>